<dbReference type="AlphaFoldDB" id="A0A934J7P1"/>
<dbReference type="EMBL" id="JAELUP010000061">
    <property type="protein sequence ID" value="MBJ6361927.1"/>
    <property type="molecule type" value="Genomic_DNA"/>
</dbReference>
<dbReference type="NCBIfam" id="TIGR02492">
    <property type="entry name" value="flgK_ends"/>
    <property type="match status" value="1"/>
</dbReference>
<dbReference type="GO" id="GO:0009424">
    <property type="term" value="C:bacterial-type flagellum hook"/>
    <property type="evidence" value="ECO:0007669"/>
    <property type="project" value="UniProtKB-UniRule"/>
</dbReference>
<keyword evidence="10" id="KW-0969">Cilium</keyword>
<dbReference type="InterPro" id="IPR002371">
    <property type="entry name" value="FlgK"/>
</dbReference>
<dbReference type="RefSeq" id="WP_199019475.1">
    <property type="nucleotide sequence ID" value="NZ_JAELUP010000061.1"/>
</dbReference>
<evidence type="ECO:0000256" key="2">
    <source>
        <dbReference type="ARBA" id="ARBA00004613"/>
    </source>
</evidence>
<feature type="domain" description="Flagellar basal-body/hook protein C-terminal" evidence="8">
    <location>
        <begin position="471"/>
        <end position="509"/>
    </location>
</feature>
<dbReference type="SUPFAM" id="SSF64518">
    <property type="entry name" value="Phase 1 flagellin"/>
    <property type="match status" value="1"/>
</dbReference>
<gene>
    <name evidence="7 10" type="primary">flgK</name>
    <name evidence="10" type="ORF">JFN88_11695</name>
</gene>
<organism evidence="10 11">
    <name type="scientific">Paenibacillus roseus</name>
    <dbReference type="NCBI Taxonomy" id="2798579"/>
    <lineage>
        <taxon>Bacteria</taxon>
        <taxon>Bacillati</taxon>
        <taxon>Bacillota</taxon>
        <taxon>Bacilli</taxon>
        <taxon>Bacillales</taxon>
        <taxon>Paenibacillaceae</taxon>
        <taxon>Paenibacillus</taxon>
    </lineage>
</organism>
<comment type="similarity">
    <text evidence="3 7">Belongs to the flagella basal body rod proteins family.</text>
</comment>
<evidence type="ECO:0000256" key="4">
    <source>
        <dbReference type="ARBA" id="ARBA00016244"/>
    </source>
</evidence>
<protein>
    <recommendedName>
        <fullName evidence="4 7">Flagellar hook-associated protein 1</fullName>
        <shortName evidence="7">HAP1</shortName>
    </recommendedName>
</protein>
<dbReference type="Pfam" id="PF22638">
    <property type="entry name" value="FlgK_D1"/>
    <property type="match status" value="1"/>
</dbReference>
<feature type="domain" description="Flagellar hook-associated protein FlgK helical" evidence="9">
    <location>
        <begin position="102"/>
        <end position="297"/>
    </location>
</feature>
<dbReference type="GO" id="GO:0044780">
    <property type="term" value="P:bacterial-type flagellum assembly"/>
    <property type="evidence" value="ECO:0007669"/>
    <property type="project" value="InterPro"/>
</dbReference>
<dbReference type="InterPro" id="IPR010930">
    <property type="entry name" value="Flg_bb/hook_C_dom"/>
</dbReference>
<evidence type="ECO:0000259" key="9">
    <source>
        <dbReference type="Pfam" id="PF22638"/>
    </source>
</evidence>
<evidence type="ECO:0000313" key="10">
    <source>
        <dbReference type="EMBL" id="MBJ6361927.1"/>
    </source>
</evidence>
<evidence type="ECO:0000256" key="5">
    <source>
        <dbReference type="ARBA" id="ARBA00022525"/>
    </source>
</evidence>
<accession>A0A934J7P1</accession>
<evidence type="ECO:0000256" key="6">
    <source>
        <dbReference type="ARBA" id="ARBA00023143"/>
    </source>
</evidence>
<dbReference type="PANTHER" id="PTHR30033:SF1">
    <property type="entry name" value="FLAGELLAR HOOK-ASSOCIATED PROTEIN 1"/>
    <property type="match status" value="1"/>
</dbReference>
<dbReference type="Pfam" id="PF06429">
    <property type="entry name" value="Flg_bbr_C"/>
    <property type="match status" value="1"/>
</dbReference>
<keyword evidence="5 7" id="KW-0964">Secreted</keyword>
<evidence type="ECO:0000256" key="1">
    <source>
        <dbReference type="ARBA" id="ARBA00004365"/>
    </source>
</evidence>
<evidence type="ECO:0000259" key="8">
    <source>
        <dbReference type="Pfam" id="PF06429"/>
    </source>
</evidence>
<comment type="subcellular location">
    <subcellularLocation>
        <location evidence="1 7">Bacterial flagellum</location>
    </subcellularLocation>
    <subcellularLocation>
        <location evidence="2 7">Secreted</location>
    </subcellularLocation>
</comment>
<keyword evidence="11" id="KW-1185">Reference proteome</keyword>
<dbReference type="InterPro" id="IPR053927">
    <property type="entry name" value="FlgK_helical"/>
</dbReference>
<keyword evidence="6 7" id="KW-0975">Bacterial flagellum</keyword>
<dbReference type="PANTHER" id="PTHR30033">
    <property type="entry name" value="FLAGELLAR HOOK-ASSOCIATED PROTEIN 1"/>
    <property type="match status" value="1"/>
</dbReference>
<evidence type="ECO:0000313" key="11">
    <source>
        <dbReference type="Proteomes" id="UP000640274"/>
    </source>
</evidence>
<evidence type="ECO:0000256" key="7">
    <source>
        <dbReference type="RuleBase" id="RU362065"/>
    </source>
</evidence>
<proteinExistence type="inferred from homology"/>
<dbReference type="GO" id="GO:0005576">
    <property type="term" value="C:extracellular region"/>
    <property type="evidence" value="ECO:0007669"/>
    <property type="project" value="UniProtKB-SubCell"/>
</dbReference>
<sequence>MRSTFHGLEVSRRGIFTQQAALYTTGHNISNASTEGFSRQKVNMVAARPLEGYGLMRSTVPGQMGMGVEFSSITRIREKFLDDQYRNENKALGNYVVQKDTLEKLEKIVSEPTETGFRTVLSEFFNAWSDLSKTPESGDSRKIVREQALALADSLNHTAKQLNDLKADIDTNMNIKMLDVNSILGTISQLNVEINRVEGLGDNANDLRDQRDLLADQISKVININVTELASGYQISMGGVNLVEGDALNPLTMEGIEEAFANGDLNDGEMYGLIVSRDRFVQGYMNDLDKLANTIANGDLEITLPKGSKLPPGVVLPGIPAGTREITEDIQVTVKGLNGLHQLGYTQSGQQGVPFFTNASGGTDGISALSFTVNQAIKDDAFQIATAMKVTVDENGVERPVIGNNGLAVLFSQARDAKFNFGTDAVKDANTLSSFFSSVVGQLGVQTKEATRQTSNAQSLVDQVDGRRQSVSGVSLDEEMSNLIKFQHAYNAAARNMTTIDEMLDRIINGMGVVGR</sequence>
<dbReference type="GO" id="GO:0005198">
    <property type="term" value="F:structural molecule activity"/>
    <property type="evidence" value="ECO:0007669"/>
    <property type="project" value="UniProtKB-UniRule"/>
</dbReference>
<name>A0A934J7P1_9BACL</name>
<comment type="caution">
    <text evidence="10">The sequence shown here is derived from an EMBL/GenBank/DDBJ whole genome shotgun (WGS) entry which is preliminary data.</text>
</comment>
<dbReference type="PRINTS" id="PR01005">
    <property type="entry name" value="FLGHOOKAP1"/>
</dbReference>
<evidence type="ECO:0000256" key="3">
    <source>
        <dbReference type="ARBA" id="ARBA00009677"/>
    </source>
</evidence>
<reference evidence="10" key="1">
    <citation type="submission" date="2020-12" db="EMBL/GenBank/DDBJ databases">
        <authorList>
            <person name="Huq M.A."/>
        </authorList>
    </citation>
    <scope>NUCLEOTIDE SEQUENCE</scope>
    <source>
        <strain evidence="10">MAHUQ-46</strain>
    </source>
</reference>
<dbReference type="Proteomes" id="UP000640274">
    <property type="component" value="Unassembled WGS sequence"/>
</dbReference>
<keyword evidence="10" id="KW-0966">Cell projection</keyword>
<keyword evidence="10" id="KW-0282">Flagellum</keyword>